<evidence type="ECO:0000313" key="2">
    <source>
        <dbReference type="Proteomes" id="UP001596411"/>
    </source>
</evidence>
<dbReference type="Proteomes" id="UP001596411">
    <property type="component" value="Unassembled WGS sequence"/>
</dbReference>
<keyword evidence="2" id="KW-1185">Reference proteome</keyword>
<dbReference type="RefSeq" id="WP_346061269.1">
    <property type="nucleotide sequence ID" value="NZ_BAAADR010000003.1"/>
</dbReference>
<name>A0ABW2F3T0_9GAMM</name>
<dbReference type="EMBL" id="JBHSZP010000043">
    <property type="protein sequence ID" value="MFC7091816.1"/>
    <property type="molecule type" value="Genomic_DNA"/>
</dbReference>
<evidence type="ECO:0000313" key="1">
    <source>
        <dbReference type="EMBL" id="MFC7091816.1"/>
    </source>
</evidence>
<organism evidence="1 2">
    <name type="scientific">Halomonas salifodinae</name>
    <dbReference type="NCBI Taxonomy" id="438745"/>
    <lineage>
        <taxon>Bacteria</taxon>
        <taxon>Pseudomonadati</taxon>
        <taxon>Pseudomonadota</taxon>
        <taxon>Gammaproteobacteria</taxon>
        <taxon>Oceanospirillales</taxon>
        <taxon>Halomonadaceae</taxon>
        <taxon>Halomonas</taxon>
    </lineage>
</organism>
<protein>
    <submittedName>
        <fullName evidence="1">YeaC family protein</fullName>
    </submittedName>
</protein>
<gene>
    <name evidence="1" type="ORF">ACFQH5_19925</name>
</gene>
<reference evidence="2" key="1">
    <citation type="journal article" date="2019" name="Int. J. Syst. Evol. Microbiol.">
        <title>The Global Catalogue of Microorganisms (GCM) 10K type strain sequencing project: providing services to taxonomists for standard genome sequencing and annotation.</title>
        <authorList>
            <consortium name="The Broad Institute Genomics Platform"/>
            <consortium name="The Broad Institute Genome Sequencing Center for Infectious Disease"/>
            <person name="Wu L."/>
            <person name="Ma J."/>
        </authorList>
    </citation>
    <scope>NUCLEOTIDE SEQUENCE [LARGE SCALE GENOMIC DNA]</scope>
    <source>
        <strain evidence="2">CGMCC 1.13666</strain>
    </source>
</reference>
<accession>A0ABW2F3T0</accession>
<comment type="caution">
    <text evidence="1">The sequence shown here is derived from an EMBL/GenBank/DDBJ whole genome shotgun (WGS) entry which is preliminary data.</text>
</comment>
<proteinExistence type="predicted"/>
<dbReference type="Pfam" id="PF07023">
    <property type="entry name" value="DUF1315"/>
    <property type="match status" value="1"/>
</dbReference>
<sequence length="85" mass="9761">MSEMTFEKMIRQMTPAIYASLKQAVELRKWPDGRRLSESQLALCLEAVLKYEVEHDVPEAARVGYLERAGCSSQQGDEDEIKWVN</sequence>
<dbReference type="InterPro" id="IPR009749">
    <property type="entry name" value="DUF1315"/>
</dbReference>